<dbReference type="Gene3D" id="3.30.9.10">
    <property type="entry name" value="D-Amino Acid Oxidase, subunit A, domain 2"/>
    <property type="match status" value="1"/>
</dbReference>
<proteinExistence type="predicted"/>
<dbReference type="InterPro" id="IPR036188">
    <property type="entry name" value="FAD/NAD-bd_sf"/>
</dbReference>
<evidence type="ECO:0000313" key="3">
    <source>
        <dbReference type="EMBL" id="PKU72714.1"/>
    </source>
</evidence>
<evidence type="ECO:0000256" key="1">
    <source>
        <dbReference type="ARBA" id="ARBA00023002"/>
    </source>
</evidence>
<name>A0A2I0WAM8_9ASPA</name>
<keyword evidence="4" id="KW-1185">Reference proteome</keyword>
<keyword evidence="1" id="KW-0560">Oxidoreductase</keyword>
<dbReference type="PANTHER" id="PTHR13847:SF150">
    <property type="entry name" value="OXIDOREDUCTASE TDA3-RELATED"/>
    <property type="match status" value="1"/>
</dbReference>
<dbReference type="STRING" id="906689.A0A2I0WAM8"/>
<evidence type="ECO:0000259" key="2">
    <source>
        <dbReference type="Pfam" id="PF01266"/>
    </source>
</evidence>
<dbReference type="Pfam" id="PF01266">
    <property type="entry name" value="DAO"/>
    <property type="match status" value="2"/>
</dbReference>
<organism evidence="3 4">
    <name type="scientific">Dendrobium catenatum</name>
    <dbReference type="NCBI Taxonomy" id="906689"/>
    <lineage>
        <taxon>Eukaryota</taxon>
        <taxon>Viridiplantae</taxon>
        <taxon>Streptophyta</taxon>
        <taxon>Embryophyta</taxon>
        <taxon>Tracheophyta</taxon>
        <taxon>Spermatophyta</taxon>
        <taxon>Magnoliopsida</taxon>
        <taxon>Liliopsida</taxon>
        <taxon>Asparagales</taxon>
        <taxon>Orchidaceae</taxon>
        <taxon>Epidendroideae</taxon>
        <taxon>Malaxideae</taxon>
        <taxon>Dendrobiinae</taxon>
        <taxon>Dendrobium</taxon>
    </lineage>
</organism>
<dbReference type="FunFam" id="3.50.50.60:FF:000360">
    <property type="entry name" value="FAD-dependent oxidoreductase family protein"/>
    <property type="match status" value="2"/>
</dbReference>
<dbReference type="Proteomes" id="UP000233837">
    <property type="component" value="Unassembled WGS sequence"/>
</dbReference>
<sequence>MPPLICSVAQFRLPIAPFIHAMATDSSTATNGSNTAFPRRIVICGGGVIGVCTAYFLASKGSTSVSVTVVERSSIACAASGKAGGFLALDWCDGTPVADLARASFLLHRSLADLLDGPRAYGYRALTTLSLPLSASGAARSRAPALPSWIDGSGVARPRTIGTLETTAQVHPQLFTRAVLSSATADYGVQVVFGEVQNVEVEGTGVRLRDGRILPADVVVIALGPWSSRLQIISDLFHVSGLKAHSIVLRPQEPAVISPHALFLSYQPSPGGKTLDPEVYPRPSGEVYICGLSKEATPPDNPEDIVGEPESIALLHQIAGRVSSHLKAGVAETVAEQACFLPCTVDSLPSIGAMDAEPSTTTVGSNSQLPRRIVICGGGVIGVCTAYFLASKGSDRVSVTVVERSSIACAASGKAGGFLAIDWCDGTPVADLARASFLLHRSLSDLLDGPRAYGYRALSALSLPLSPSDSTESRSPALPSWINGSAVSQSRTIGTPETTAQVHPQLFTRAVLSSATEYGVEVVFGEVQNVEVEGTGVRLRDGRILPADVVVIALGPWSSRLQIISDLFHVSGLKAHSIVLRPPEPAVISPHALFLSYQPTPGGKILDPEVYPRPTGEVYICGPTEEATPPNNPEDIVGEPESIALLHQIAGTVSSHLKASVAETVAEQACFLPSADDKLPVIGKIPGSKNCYVATGHTCWGILNAPATGAALAELILEGRSTTVNLDPFSPERFLR</sequence>
<reference evidence="3 4" key="1">
    <citation type="journal article" date="2016" name="Sci. Rep.">
        <title>The Dendrobium catenatum Lindl. genome sequence provides insights into polysaccharide synthase, floral development and adaptive evolution.</title>
        <authorList>
            <person name="Zhang G.Q."/>
            <person name="Xu Q."/>
            <person name="Bian C."/>
            <person name="Tsai W.C."/>
            <person name="Yeh C.M."/>
            <person name="Liu K.W."/>
            <person name="Yoshida K."/>
            <person name="Zhang L.S."/>
            <person name="Chang S.B."/>
            <person name="Chen F."/>
            <person name="Shi Y."/>
            <person name="Su Y.Y."/>
            <person name="Zhang Y.Q."/>
            <person name="Chen L.J."/>
            <person name="Yin Y."/>
            <person name="Lin M."/>
            <person name="Huang H."/>
            <person name="Deng H."/>
            <person name="Wang Z.W."/>
            <person name="Zhu S.L."/>
            <person name="Zhao X."/>
            <person name="Deng C."/>
            <person name="Niu S.C."/>
            <person name="Huang J."/>
            <person name="Wang M."/>
            <person name="Liu G.H."/>
            <person name="Yang H.J."/>
            <person name="Xiao X.J."/>
            <person name="Hsiao Y.Y."/>
            <person name="Wu W.L."/>
            <person name="Chen Y.Y."/>
            <person name="Mitsuda N."/>
            <person name="Ohme-Takagi M."/>
            <person name="Luo Y.B."/>
            <person name="Van de Peer Y."/>
            <person name="Liu Z.J."/>
        </authorList>
    </citation>
    <scope>NUCLEOTIDE SEQUENCE [LARGE SCALE GENOMIC DNA]</scope>
    <source>
        <tissue evidence="3">The whole plant</tissue>
    </source>
</reference>
<feature type="domain" description="FAD dependent oxidoreductase" evidence="2">
    <location>
        <begin position="40"/>
        <end position="354"/>
    </location>
</feature>
<dbReference type="AlphaFoldDB" id="A0A2I0WAM8"/>
<dbReference type="FunFam" id="3.30.9.10:FF:000033">
    <property type="entry name" value="Putative oxidoreductase C1F5.03c"/>
    <property type="match status" value="2"/>
</dbReference>
<dbReference type="SUPFAM" id="SSF51905">
    <property type="entry name" value="FAD/NAD(P)-binding domain"/>
    <property type="match status" value="2"/>
</dbReference>
<reference evidence="3 4" key="2">
    <citation type="journal article" date="2017" name="Nature">
        <title>The Apostasia genome and the evolution of orchids.</title>
        <authorList>
            <person name="Zhang G.Q."/>
            <person name="Liu K.W."/>
            <person name="Li Z."/>
            <person name="Lohaus R."/>
            <person name="Hsiao Y.Y."/>
            <person name="Niu S.C."/>
            <person name="Wang J.Y."/>
            <person name="Lin Y.C."/>
            <person name="Xu Q."/>
            <person name="Chen L.J."/>
            <person name="Yoshida K."/>
            <person name="Fujiwara S."/>
            <person name="Wang Z.W."/>
            <person name="Zhang Y.Q."/>
            <person name="Mitsuda N."/>
            <person name="Wang M."/>
            <person name="Liu G.H."/>
            <person name="Pecoraro L."/>
            <person name="Huang H.X."/>
            <person name="Xiao X.J."/>
            <person name="Lin M."/>
            <person name="Wu X.Y."/>
            <person name="Wu W.L."/>
            <person name="Chen Y.Y."/>
            <person name="Chang S.B."/>
            <person name="Sakamoto S."/>
            <person name="Ohme-Takagi M."/>
            <person name="Yagi M."/>
            <person name="Zeng S.J."/>
            <person name="Shen C.Y."/>
            <person name="Yeh C.M."/>
            <person name="Luo Y.B."/>
            <person name="Tsai W.C."/>
            <person name="Van de Peer Y."/>
            <person name="Liu Z.J."/>
        </authorList>
    </citation>
    <scope>NUCLEOTIDE SEQUENCE [LARGE SCALE GENOMIC DNA]</scope>
    <source>
        <tissue evidence="3">The whole plant</tissue>
    </source>
</reference>
<feature type="domain" description="FAD dependent oxidoreductase" evidence="2">
    <location>
        <begin position="372"/>
        <end position="715"/>
    </location>
</feature>
<evidence type="ECO:0000313" key="4">
    <source>
        <dbReference type="Proteomes" id="UP000233837"/>
    </source>
</evidence>
<dbReference type="PANTHER" id="PTHR13847">
    <property type="entry name" value="SARCOSINE DEHYDROGENASE-RELATED"/>
    <property type="match status" value="1"/>
</dbReference>
<accession>A0A2I0WAM8</accession>
<gene>
    <name evidence="3" type="ORF">MA16_Dca007434</name>
</gene>
<dbReference type="InterPro" id="IPR006076">
    <property type="entry name" value="FAD-dep_OxRdtase"/>
</dbReference>
<dbReference type="GO" id="GO:0005737">
    <property type="term" value="C:cytoplasm"/>
    <property type="evidence" value="ECO:0007669"/>
    <property type="project" value="TreeGrafter"/>
</dbReference>
<dbReference type="EMBL" id="KZ502810">
    <property type="protein sequence ID" value="PKU72714.1"/>
    <property type="molecule type" value="Genomic_DNA"/>
</dbReference>
<dbReference type="Gene3D" id="3.50.50.60">
    <property type="entry name" value="FAD/NAD(P)-binding domain"/>
    <property type="match status" value="4"/>
</dbReference>
<protein>
    <recommendedName>
        <fullName evidence="2">FAD dependent oxidoreductase domain-containing protein</fullName>
    </recommendedName>
</protein>
<dbReference type="GO" id="GO:0016491">
    <property type="term" value="F:oxidoreductase activity"/>
    <property type="evidence" value="ECO:0007669"/>
    <property type="project" value="UniProtKB-KW"/>
</dbReference>